<keyword evidence="3" id="KW-1185">Reference proteome</keyword>
<evidence type="ECO:0000256" key="1">
    <source>
        <dbReference type="SAM" id="MobiDB-lite"/>
    </source>
</evidence>
<name>A0ABX3NYQ3_9BACT</name>
<proteinExistence type="predicted"/>
<dbReference type="Proteomes" id="UP000192277">
    <property type="component" value="Unassembled WGS sequence"/>
</dbReference>
<protein>
    <recommendedName>
        <fullName evidence="4">Lipoprotein</fullName>
    </recommendedName>
</protein>
<evidence type="ECO:0000313" key="3">
    <source>
        <dbReference type="Proteomes" id="UP000192277"/>
    </source>
</evidence>
<dbReference type="EMBL" id="LWBO01000010">
    <property type="protein sequence ID" value="OQP49550.1"/>
    <property type="molecule type" value="Genomic_DNA"/>
</dbReference>
<gene>
    <name evidence="2" type="ORF">A4D02_28575</name>
</gene>
<evidence type="ECO:0008006" key="4">
    <source>
        <dbReference type="Google" id="ProtNLM"/>
    </source>
</evidence>
<dbReference type="PROSITE" id="PS51257">
    <property type="entry name" value="PROKAR_LIPOPROTEIN"/>
    <property type="match status" value="1"/>
</dbReference>
<comment type="caution">
    <text evidence="2">The sequence shown here is derived from an EMBL/GenBank/DDBJ whole genome shotgun (WGS) entry which is preliminary data.</text>
</comment>
<accession>A0ABX3NYQ3</accession>
<evidence type="ECO:0000313" key="2">
    <source>
        <dbReference type="EMBL" id="OQP49550.1"/>
    </source>
</evidence>
<sequence length="186" mass="20867">MKKFLLLCFIYAIGLSACQKGKDSLSDDTVQAPNNTDSTKTTDSTKNNGGTKNNYYVTATINGKDSAFILADGDTSSSLSPITVYGYTDSTKKKYIWFGINKKAVGTYKWSQMGFLDYPANYGVDPYMDTEESNIVIVTYIDDKVVEGTFSGVCFNDRWDPTIFHTVPYTYLYYTNGKFRARIMSK</sequence>
<feature type="region of interest" description="Disordered" evidence="1">
    <location>
        <begin position="26"/>
        <end position="47"/>
    </location>
</feature>
<reference evidence="2 3" key="1">
    <citation type="submission" date="2016-04" db="EMBL/GenBank/DDBJ databases">
        <authorList>
            <person name="Chen L."/>
            <person name="Zhuang W."/>
            <person name="Wang G."/>
        </authorList>
    </citation>
    <scope>NUCLEOTIDE SEQUENCE [LARGE SCALE GENOMIC DNA]</scope>
    <source>
        <strain evidence="3">GR20</strain>
    </source>
</reference>
<organism evidence="2 3">
    <name type="scientific">Niastella koreensis</name>
    <dbReference type="NCBI Taxonomy" id="354356"/>
    <lineage>
        <taxon>Bacteria</taxon>
        <taxon>Pseudomonadati</taxon>
        <taxon>Bacteroidota</taxon>
        <taxon>Chitinophagia</taxon>
        <taxon>Chitinophagales</taxon>
        <taxon>Chitinophagaceae</taxon>
        <taxon>Niastella</taxon>
    </lineage>
</organism>
<dbReference type="RefSeq" id="WP_014220058.1">
    <property type="nucleotide sequence ID" value="NZ_LWBO01000010.1"/>
</dbReference>
<feature type="compositionally biased region" description="Low complexity" evidence="1">
    <location>
        <begin position="34"/>
        <end position="47"/>
    </location>
</feature>